<evidence type="ECO:0000313" key="1">
    <source>
        <dbReference type="EMBL" id="BCZ17408.1"/>
    </source>
</evidence>
<name>A0ABM7SAL0_9HELI</name>
<evidence type="ECO:0000313" key="2">
    <source>
        <dbReference type="Proteomes" id="UP000826775"/>
    </source>
</evidence>
<organism evidence="1 2">
    <name type="scientific">Helicobacter gastrocanis</name>
    <dbReference type="NCBI Taxonomy" id="2849641"/>
    <lineage>
        <taxon>Bacteria</taxon>
        <taxon>Pseudomonadati</taxon>
        <taxon>Campylobacterota</taxon>
        <taxon>Epsilonproteobacteria</taxon>
        <taxon>Campylobacterales</taxon>
        <taxon>Helicobacteraceae</taxon>
        <taxon>Helicobacter</taxon>
    </lineage>
</organism>
<proteinExistence type="predicted"/>
<sequence length="59" mass="7082">MQEKYIKGLCEYIFAKSMKKFTNDRAPEFIQMYFEEAHNIFPKDDKDLKTFITALLKRG</sequence>
<accession>A0ABM7SAL0</accession>
<gene>
    <name evidence="1" type="ORF">NHP190003_06900</name>
</gene>
<protein>
    <submittedName>
        <fullName evidence="1">Uncharacterized protein</fullName>
    </submittedName>
</protein>
<dbReference type="Proteomes" id="UP000826775">
    <property type="component" value="Chromosome"/>
</dbReference>
<dbReference type="EMBL" id="AP024814">
    <property type="protein sequence ID" value="BCZ17408.1"/>
    <property type="molecule type" value="Genomic_DNA"/>
</dbReference>
<keyword evidence="2" id="KW-1185">Reference proteome</keyword>
<reference evidence="1 2" key="1">
    <citation type="submission" date="2021-07" db="EMBL/GenBank/DDBJ databases">
        <title>Novel Helicobacter sp. Isolated from a dog.</title>
        <authorList>
            <person name="Rimbara E."/>
            <person name="Suzuki M."/>
        </authorList>
    </citation>
    <scope>NUCLEOTIDE SEQUENCE [LARGE SCALE GENOMIC DNA]</scope>
    <source>
        <strain evidence="2">NHP19-003</strain>
    </source>
</reference>